<evidence type="ECO:0000259" key="3">
    <source>
        <dbReference type="Pfam" id="PF07930"/>
    </source>
</evidence>
<dbReference type="Pfam" id="PF07930">
    <property type="entry name" value="DAP_B"/>
    <property type="match status" value="1"/>
</dbReference>
<feature type="domain" description="D-aminopeptidase" evidence="3">
    <location>
        <begin position="347"/>
        <end position="520"/>
    </location>
</feature>
<dbReference type="AlphaFoldDB" id="A0A4R2CY14"/>
<dbReference type="SUPFAM" id="SSF56601">
    <property type="entry name" value="beta-lactamase/transpeptidase-like"/>
    <property type="match status" value="1"/>
</dbReference>
<protein>
    <submittedName>
        <fullName evidence="4">D-stereospecific aminopeptidase</fullName>
    </submittedName>
</protein>
<evidence type="ECO:0000313" key="4">
    <source>
        <dbReference type="EMBL" id="TCN46156.1"/>
    </source>
</evidence>
<dbReference type="InterPro" id="IPR001466">
    <property type="entry name" value="Beta-lactam-related"/>
</dbReference>
<dbReference type="Proteomes" id="UP000295351">
    <property type="component" value="Unassembled WGS sequence"/>
</dbReference>
<feature type="domain" description="Beta-lactamase-related" evidence="2">
    <location>
        <begin position="26"/>
        <end position="330"/>
    </location>
</feature>
<evidence type="ECO:0000313" key="5">
    <source>
        <dbReference type="Proteomes" id="UP000295351"/>
    </source>
</evidence>
<accession>A0A4R2CY14</accession>
<dbReference type="InterPro" id="IPR012338">
    <property type="entry name" value="Beta-lactam/transpept-like"/>
</dbReference>
<organism evidence="4 5">
    <name type="scientific">Shinella granuli</name>
    <dbReference type="NCBI Taxonomy" id="323621"/>
    <lineage>
        <taxon>Bacteria</taxon>
        <taxon>Pseudomonadati</taxon>
        <taxon>Pseudomonadota</taxon>
        <taxon>Alphaproteobacteria</taxon>
        <taxon>Hyphomicrobiales</taxon>
        <taxon>Rhizobiaceae</taxon>
        <taxon>Shinella</taxon>
    </lineage>
</organism>
<name>A0A4R2CY14_SHIGR</name>
<dbReference type="PANTHER" id="PTHR46825">
    <property type="entry name" value="D-ALANYL-D-ALANINE-CARBOXYPEPTIDASE/ENDOPEPTIDASE AMPH"/>
    <property type="match status" value="1"/>
</dbReference>
<proteinExistence type="predicted"/>
<dbReference type="NCBIfam" id="NF009622">
    <property type="entry name" value="PRK13128.1"/>
    <property type="match status" value="1"/>
</dbReference>
<keyword evidence="1 4" id="KW-0645">Protease</keyword>
<dbReference type="Gene3D" id="2.40.128.50">
    <property type="match status" value="2"/>
</dbReference>
<evidence type="ECO:0000259" key="2">
    <source>
        <dbReference type="Pfam" id="PF00144"/>
    </source>
</evidence>
<sequence>MEGRQGMIDDKRLEAEMDALALRFPGPGGVAGVVSEGQVVALRAWGFSDLDTRRAMTAGTRLPICSVSKQFTCAAMLAACGAPEALDGRLAAHLPNFEGPLPRVRDLCNNQSGLRDYWALTVLHGARAEQAFSRDDAASVFMRMRNGHFAPGTRYSYSNGNFRLVSDLLEAFSAETLEALYARHIWEPAGMAGAVLTADTRQPEDGVVGYEGNDATGYLPADNGIYWRGDAGISASLDDMIAYERWIDATRGDPDSLYRKIAVPQTFRDGTAAAYGFGLQHSRVGDVAFTGHSGALRGFRAYRAYSAEARLSVVVMFNHHGDAHGAAHRLLRTALGLPHPAPQPLGERWGGQWMSRETGLLARLEPGLDAATLRFGTSPESLSQTADGGLASSSVTVARAGEDLLMQRAQENYAERLAPVAPVPAAGDKRLAGRYRSAELEADIVIECRDGGTYLWAEGFLGTGRPEIVQPAGPDIWIVVTRRSMDAPAPGDWTLVAERDAAGHITDLTLGCWLARGIRYARCDDNT</sequence>
<keyword evidence="1 4" id="KW-0378">Hydrolase</keyword>
<dbReference type="Pfam" id="PF00144">
    <property type="entry name" value="Beta-lactamase"/>
    <property type="match status" value="1"/>
</dbReference>
<dbReference type="EMBL" id="SLVX01000005">
    <property type="protein sequence ID" value="TCN46156.1"/>
    <property type="molecule type" value="Genomic_DNA"/>
</dbReference>
<comment type="caution">
    <text evidence="4">The sequence shown here is derived from an EMBL/GenBank/DDBJ whole genome shotgun (WGS) entry which is preliminary data.</text>
</comment>
<reference evidence="4 5" key="1">
    <citation type="submission" date="2019-03" db="EMBL/GenBank/DDBJ databases">
        <title>Genomic Encyclopedia of Type Strains, Phase IV (KMG-IV): sequencing the most valuable type-strain genomes for metagenomic binning, comparative biology and taxonomic classification.</title>
        <authorList>
            <person name="Goeker M."/>
        </authorList>
    </citation>
    <scope>NUCLEOTIDE SEQUENCE [LARGE SCALE GENOMIC DNA]</scope>
    <source>
        <strain evidence="4 5">DSM 18401</strain>
    </source>
</reference>
<dbReference type="SUPFAM" id="SSF50886">
    <property type="entry name" value="D-aminopeptidase, middle and C-terminal domains"/>
    <property type="match status" value="2"/>
</dbReference>
<keyword evidence="1 4" id="KW-0031">Aminopeptidase</keyword>
<dbReference type="InterPro" id="IPR027279">
    <property type="entry name" value="D_amino_pept/lipop_sf"/>
</dbReference>
<dbReference type="GO" id="GO:0004177">
    <property type="term" value="F:aminopeptidase activity"/>
    <property type="evidence" value="ECO:0007669"/>
    <property type="project" value="UniProtKB-KW"/>
</dbReference>
<gene>
    <name evidence="4" type="ORF">EV665_105243</name>
</gene>
<dbReference type="Gene3D" id="3.40.710.10">
    <property type="entry name" value="DD-peptidase/beta-lactamase superfamily"/>
    <property type="match status" value="1"/>
</dbReference>
<dbReference type="PANTHER" id="PTHR46825:SF9">
    <property type="entry name" value="BETA-LACTAMASE-RELATED DOMAIN-CONTAINING PROTEIN"/>
    <property type="match status" value="1"/>
</dbReference>
<dbReference type="InterPro" id="IPR050491">
    <property type="entry name" value="AmpC-like"/>
</dbReference>
<keyword evidence="5" id="KW-1185">Reference proteome</keyword>
<dbReference type="InterPro" id="IPR012856">
    <property type="entry name" value="DAP_B_dom"/>
</dbReference>
<evidence type="ECO:0000256" key="1">
    <source>
        <dbReference type="ARBA" id="ARBA00022438"/>
    </source>
</evidence>